<dbReference type="Proteomes" id="UP000593562">
    <property type="component" value="Unassembled WGS sequence"/>
</dbReference>
<keyword evidence="5" id="KW-1185">Reference proteome</keyword>
<dbReference type="InterPro" id="IPR036322">
    <property type="entry name" value="WD40_repeat_dom_sf"/>
</dbReference>
<organism evidence="4 5">
    <name type="scientific">Tripterygium wilfordii</name>
    <name type="common">Thunder God vine</name>
    <dbReference type="NCBI Taxonomy" id="458696"/>
    <lineage>
        <taxon>Eukaryota</taxon>
        <taxon>Viridiplantae</taxon>
        <taxon>Streptophyta</taxon>
        <taxon>Embryophyta</taxon>
        <taxon>Tracheophyta</taxon>
        <taxon>Spermatophyta</taxon>
        <taxon>Magnoliopsida</taxon>
        <taxon>eudicotyledons</taxon>
        <taxon>Gunneridae</taxon>
        <taxon>Pentapetalae</taxon>
        <taxon>rosids</taxon>
        <taxon>fabids</taxon>
        <taxon>Celastrales</taxon>
        <taxon>Celastraceae</taxon>
        <taxon>Tripterygium</taxon>
    </lineage>
</organism>
<evidence type="ECO:0000256" key="2">
    <source>
        <dbReference type="ARBA" id="ARBA00022737"/>
    </source>
</evidence>
<sequence length="492" mass="54113">MLTKFETKSNRVKGLSFHSKRPWILASLHSGVIQLWDYRMGTLIDSFDEHDGPLRGIHFHKSQPLFVSGAKLHGLQDAAERLAAELGDDIPSLADKVSSLLMPPTPIICGGDWPILRVMKGIFEGGLDSIGKGAAEEEEEATNGGDWGEDLDMVDDDGLENGDVSAILEDGEGAEDSGEDEGWDVGVIDLPLEADTPRASINAHSSVFAPLTLGLPVSHSWIQRSSLAAEHAAAENFDTAMRLLSRQLGIRNFSPLKSMFLDLHTGSQTYLRAFTSAPVISLAVERGWNDLASPNVRTLPALVSRFSQLEEKLKLGYKATTAGKLTEGLRFFISILHTIPLIVVESRREVDEVKELIIIVKEYVLGLKMELKRRELKDDLVRQQELAAYFTHCNLQMHHLRLALLIAMSSCAKAKNFATAANFAPRLIETNPTIESQAKTARQVLQAAEKNMTDASQINYDFRNPFVTCGALTVLRGLCHTRKGSCALFVSL</sequence>
<dbReference type="InterPro" id="IPR010714">
    <property type="entry name" value="Coatomer_asu_C"/>
</dbReference>
<dbReference type="GO" id="GO:0005198">
    <property type="term" value="F:structural molecule activity"/>
    <property type="evidence" value="ECO:0007669"/>
    <property type="project" value="InterPro"/>
</dbReference>
<dbReference type="InParanoid" id="A0A7J7DXH8"/>
<accession>A0A7J7DXH8</accession>
<dbReference type="Gene3D" id="2.130.10.10">
    <property type="entry name" value="YVTN repeat-like/Quinoprotein amine dehydrogenase"/>
    <property type="match status" value="1"/>
</dbReference>
<dbReference type="GO" id="GO:0006890">
    <property type="term" value="P:retrograde vesicle-mediated transport, Golgi to endoplasmic reticulum"/>
    <property type="evidence" value="ECO:0007669"/>
    <property type="project" value="TreeGrafter"/>
</dbReference>
<name>A0A7J7DXH8_TRIWF</name>
<evidence type="ECO:0000313" key="4">
    <source>
        <dbReference type="EMBL" id="KAF5751075.1"/>
    </source>
</evidence>
<feature type="domain" description="Coatomer alpha subunit C-terminal" evidence="3">
    <location>
        <begin position="120"/>
        <end position="471"/>
    </location>
</feature>
<dbReference type="EMBL" id="JAAARO010000002">
    <property type="protein sequence ID" value="KAF5751075.1"/>
    <property type="molecule type" value="Genomic_DNA"/>
</dbReference>
<evidence type="ECO:0000256" key="1">
    <source>
        <dbReference type="ARBA" id="ARBA00022574"/>
    </source>
</evidence>
<evidence type="ECO:0000313" key="5">
    <source>
        <dbReference type="Proteomes" id="UP000593562"/>
    </source>
</evidence>
<dbReference type="GO" id="GO:0030126">
    <property type="term" value="C:COPI vesicle coat"/>
    <property type="evidence" value="ECO:0007669"/>
    <property type="project" value="InterPro"/>
</dbReference>
<proteinExistence type="predicted"/>
<gene>
    <name evidence="4" type="ORF">HS088_TW02G00085</name>
</gene>
<protein>
    <recommendedName>
        <fullName evidence="3">Coatomer alpha subunit C-terminal domain-containing protein</fullName>
    </recommendedName>
</protein>
<evidence type="ECO:0000259" key="3">
    <source>
        <dbReference type="Pfam" id="PF06957"/>
    </source>
</evidence>
<dbReference type="SUPFAM" id="SSF50978">
    <property type="entry name" value="WD40 repeat-like"/>
    <property type="match status" value="1"/>
</dbReference>
<dbReference type="InterPro" id="IPR050844">
    <property type="entry name" value="Coatomer_complex_subunit"/>
</dbReference>
<keyword evidence="2" id="KW-0677">Repeat</keyword>
<dbReference type="OrthoDB" id="10261470at2759"/>
<dbReference type="GO" id="GO:0006888">
    <property type="term" value="P:endoplasmic reticulum to Golgi vesicle-mediated transport"/>
    <property type="evidence" value="ECO:0007669"/>
    <property type="project" value="TreeGrafter"/>
</dbReference>
<dbReference type="PANTHER" id="PTHR19876">
    <property type="entry name" value="COATOMER"/>
    <property type="match status" value="1"/>
</dbReference>
<dbReference type="GO" id="GO:0006886">
    <property type="term" value="P:intracellular protein transport"/>
    <property type="evidence" value="ECO:0007669"/>
    <property type="project" value="InterPro"/>
</dbReference>
<dbReference type="Pfam" id="PF06957">
    <property type="entry name" value="COPI_C"/>
    <property type="match status" value="1"/>
</dbReference>
<dbReference type="PANTHER" id="PTHR19876:SF1">
    <property type="entry name" value="COATOMER SUBUNIT ALPHA"/>
    <property type="match status" value="1"/>
</dbReference>
<reference evidence="4 5" key="1">
    <citation type="journal article" date="2020" name="Nat. Commun.">
        <title>Genome of Tripterygium wilfordii and identification of cytochrome P450 involved in triptolide biosynthesis.</title>
        <authorList>
            <person name="Tu L."/>
            <person name="Su P."/>
            <person name="Zhang Z."/>
            <person name="Gao L."/>
            <person name="Wang J."/>
            <person name="Hu T."/>
            <person name="Zhou J."/>
            <person name="Zhang Y."/>
            <person name="Zhao Y."/>
            <person name="Liu Y."/>
            <person name="Song Y."/>
            <person name="Tong Y."/>
            <person name="Lu Y."/>
            <person name="Yang J."/>
            <person name="Xu C."/>
            <person name="Jia M."/>
            <person name="Peters R.J."/>
            <person name="Huang L."/>
            <person name="Gao W."/>
        </authorList>
    </citation>
    <scope>NUCLEOTIDE SEQUENCE [LARGE SCALE GENOMIC DNA]</scope>
    <source>
        <strain evidence="5">cv. XIE 37</strain>
        <tissue evidence="4">Leaf</tissue>
    </source>
</reference>
<comment type="caution">
    <text evidence="4">The sequence shown here is derived from an EMBL/GenBank/DDBJ whole genome shotgun (WGS) entry which is preliminary data.</text>
</comment>
<keyword evidence="1" id="KW-0853">WD repeat</keyword>
<dbReference type="GO" id="GO:0006891">
    <property type="term" value="P:intra-Golgi vesicle-mediated transport"/>
    <property type="evidence" value="ECO:0007669"/>
    <property type="project" value="TreeGrafter"/>
</dbReference>
<dbReference type="InterPro" id="IPR015943">
    <property type="entry name" value="WD40/YVTN_repeat-like_dom_sf"/>
</dbReference>
<dbReference type="AlphaFoldDB" id="A0A7J7DXH8"/>